<dbReference type="CDD" id="cd03360">
    <property type="entry name" value="LbH_AT_putative"/>
    <property type="match status" value="1"/>
</dbReference>
<feature type="site" description="Increases basicity of active site His" evidence="2">
    <location>
        <position position="138"/>
    </location>
</feature>
<evidence type="ECO:0000313" key="4">
    <source>
        <dbReference type="EMBL" id="NLQ18988.1"/>
    </source>
</evidence>
<dbReference type="PANTHER" id="PTHR43300:SF7">
    <property type="entry name" value="UDP-N-ACETYLBACILLOSAMINE N-ACETYLTRANSFERASE"/>
    <property type="match status" value="1"/>
</dbReference>
<comment type="caution">
    <text evidence="4">The sequence shown here is derived from an EMBL/GenBank/DDBJ whole genome shotgun (WGS) entry which is preliminary data.</text>
</comment>
<sequence>MKGNVYGIFGASGFGREVMPLVKKKSKDADYLVFIDDAPKASILNGYDVLTFDQFLSLHSMNKFVTIAIADAAIREKIANRLKEKQIEVFQVEASNVEIMDEVKVGEGAILSPFVTLTSNIHIGKYFQANIYSYVAHDCIIGDFVTFAPSVKCNGNVHVEDFAYIGTGAIIKQGTPDKPIVIGKGAVVGMGAIVTKSVKAGDVVFGNPAKSIKRGT</sequence>
<dbReference type="Proteomes" id="UP000586067">
    <property type="component" value="Unassembled WGS sequence"/>
</dbReference>
<dbReference type="Gene3D" id="2.160.10.10">
    <property type="entry name" value="Hexapeptide repeat proteins"/>
    <property type="match status" value="1"/>
</dbReference>
<dbReference type="PANTHER" id="PTHR43300">
    <property type="entry name" value="ACETYLTRANSFERASE"/>
    <property type="match status" value="1"/>
</dbReference>
<reference evidence="4 5" key="1">
    <citation type="submission" date="2020-04" db="EMBL/GenBank/DDBJ databases">
        <title>Marinomonas sp. M1K-6 isolated from the deep seawater of the Mariana Trench.</title>
        <authorList>
            <person name="Li Y."/>
        </authorList>
    </citation>
    <scope>NUCLEOTIDE SEQUENCE [LARGE SCALE GENOMIC DNA]</scope>
    <source>
        <strain evidence="4 5">M1K-6</strain>
    </source>
</reference>
<organism evidence="4 5">
    <name type="scientific">Marinomonas profundi</name>
    <dbReference type="NCBI Taxonomy" id="2726122"/>
    <lineage>
        <taxon>Bacteria</taxon>
        <taxon>Pseudomonadati</taxon>
        <taxon>Pseudomonadota</taxon>
        <taxon>Gammaproteobacteria</taxon>
        <taxon>Oceanospirillales</taxon>
        <taxon>Oceanospirillaceae</taxon>
        <taxon>Marinomonas</taxon>
    </lineage>
</organism>
<gene>
    <name evidence="4" type="ORF">HGG82_15375</name>
</gene>
<feature type="domain" description="PglD N-terminal" evidence="3">
    <location>
        <begin position="8"/>
        <end position="82"/>
    </location>
</feature>
<evidence type="ECO:0000259" key="3">
    <source>
        <dbReference type="Pfam" id="PF17836"/>
    </source>
</evidence>
<dbReference type="EMBL" id="JABAEK010000024">
    <property type="protein sequence ID" value="NLQ18988.1"/>
    <property type="molecule type" value="Genomic_DNA"/>
</dbReference>
<dbReference type="SUPFAM" id="SSF51161">
    <property type="entry name" value="Trimeric LpxA-like enzymes"/>
    <property type="match status" value="1"/>
</dbReference>
<dbReference type="InterPro" id="IPR041561">
    <property type="entry name" value="PglD_N"/>
</dbReference>
<dbReference type="RefSeq" id="WP_168827276.1">
    <property type="nucleotide sequence ID" value="NZ_CP073013.1"/>
</dbReference>
<dbReference type="Pfam" id="PF17836">
    <property type="entry name" value="PglD_N"/>
    <property type="match status" value="1"/>
</dbReference>
<dbReference type="InterPro" id="IPR020019">
    <property type="entry name" value="AcTrfase_PglD-like"/>
</dbReference>
<keyword evidence="4" id="KW-0808">Transferase</keyword>
<dbReference type="InterPro" id="IPR050179">
    <property type="entry name" value="Trans_hexapeptide_repeat"/>
</dbReference>
<evidence type="ECO:0000256" key="1">
    <source>
        <dbReference type="ARBA" id="ARBA00007274"/>
    </source>
</evidence>
<dbReference type="AlphaFoldDB" id="A0A847QY63"/>
<dbReference type="Gene3D" id="3.40.50.20">
    <property type="match status" value="1"/>
</dbReference>
<evidence type="ECO:0000256" key="2">
    <source>
        <dbReference type="PIRSR" id="PIRSR620019-1"/>
    </source>
</evidence>
<proteinExistence type="inferred from homology"/>
<evidence type="ECO:0000313" key="5">
    <source>
        <dbReference type="Proteomes" id="UP000586067"/>
    </source>
</evidence>
<name>A0A847QY63_9GAMM</name>
<dbReference type="GO" id="GO:0016740">
    <property type="term" value="F:transferase activity"/>
    <property type="evidence" value="ECO:0007669"/>
    <property type="project" value="UniProtKB-KW"/>
</dbReference>
<dbReference type="InterPro" id="IPR011004">
    <property type="entry name" value="Trimer_LpxA-like_sf"/>
</dbReference>
<protein>
    <submittedName>
        <fullName evidence="4">Acetyltransferase</fullName>
    </submittedName>
</protein>
<dbReference type="NCBIfam" id="TIGR03570">
    <property type="entry name" value="NeuD_NnaD"/>
    <property type="match status" value="1"/>
</dbReference>
<keyword evidence="5" id="KW-1185">Reference proteome</keyword>
<accession>A0A847QY63</accession>
<feature type="active site" description="Proton acceptor" evidence="2">
    <location>
        <position position="137"/>
    </location>
</feature>
<comment type="similarity">
    <text evidence="1">Belongs to the transferase hexapeptide repeat family.</text>
</comment>